<dbReference type="OrthoDB" id="1737924at2759"/>
<dbReference type="EMBL" id="JAIQCV010000009">
    <property type="protein sequence ID" value="KAH1067051.1"/>
    <property type="molecule type" value="Genomic_DNA"/>
</dbReference>
<dbReference type="AlphaFoldDB" id="A0A9D3V2K7"/>
<dbReference type="InterPro" id="IPR015943">
    <property type="entry name" value="WD40/YVTN_repeat-like_dom_sf"/>
</dbReference>
<dbReference type="SUPFAM" id="SSF50978">
    <property type="entry name" value="WD40 repeat-like"/>
    <property type="match status" value="1"/>
</dbReference>
<keyword evidence="2" id="KW-0732">Signal</keyword>
<proteinExistence type="predicted"/>
<dbReference type="InterPro" id="IPR036322">
    <property type="entry name" value="WD40_repeat_dom_sf"/>
</dbReference>
<feature type="chain" id="PRO_5038679662" evidence="2">
    <location>
        <begin position="20"/>
        <end position="150"/>
    </location>
</feature>
<dbReference type="Proteomes" id="UP000828251">
    <property type="component" value="Unassembled WGS sequence"/>
</dbReference>
<dbReference type="Gene3D" id="2.130.10.10">
    <property type="entry name" value="YVTN repeat-like/Quinoprotein amine dehydrogenase"/>
    <property type="match status" value="1"/>
</dbReference>
<name>A0A9D3V2K7_9ROSI</name>
<evidence type="ECO:0000313" key="3">
    <source>
        <dbReference type="EMBL" id="KAH1067051.1"/>
    </source>
</evidence>
<gene>
    <name evidence="3" type="ORF">J1N35_032038</name>
</gene>
<dbReference type="PANTHER" id="PTHR46108:SF4">
    <property type="entry name" value="BLUE CHEESE"/>
    <property type="match status" value="1"/>
</dbReference>
<feature type="signal peptide" evidence="2">
    <location>
        <begin position="1"/>
        <end position="19"/>
    </location>
</feature>
<evidence type="ECO:0000256" key="2">
    <source>
        <dbReference type="SAM" id="SignalP"/>
    </source>
</evidence>
<evidence type="ECO:0000313" key="4">
    <source>
        <dbReference type="Proteomes" id="UP000828251"/>
    </source>
</evidence>
<accession>A0A9D3V2K7</accession>
<keyword evidence="4" id="KW-1185">Reference proteome</keyword>
<reference evidence="3 4" key="1">
    <citation type="journal article" date="2021" name="Plant Biotechnol. J.">
        <title>Multi-omics assisted identification of the key and species-specific regulatory components of drought-tolerant mechanisms in Gossypium stocksii.</title>
        <authorList>
            <person name="Yu D."/>
            <person name="Ke L."/>
            <person name="Zhang D."/>
            <person name="Wu Y."/>
            <person name="Sun Y."/>
            <person name="Mei J."/>
            <person name="Sun J."/>
            <person name="Sun Y."/>
        </authorList>
    </citation>
    <scope>NUCLEOTIDE SEQUENCE [LARGE SCALE GENOMIC DNA]</scope>
    <source>
        <strain evidence="4">cv. E1</strain>
        <tissue evidence="3">Leaf</tissue>
    </source>
</reference>
<dbReference type="PANTHER" id="PTHR46108">
    <property type="entry name" value="BLUE CHEESE"/>
    <property type="match status" value="1"/>
</dbReference>
<comment type="caution">
    <text evidence="3">The sequence shown here is derived from an EMBL/GenBank/DDBJ whole genome shotgun (WGS) entry which is preliminary data.</text>
</comment>
<dbReference type="InterPro" id="IPR051944">
    <property type="entry name" value="BEACH_domain_protein"/>
</dbReference>
<evidence type="ECO:0000256" key="1">
    <source>
        <dbReference type="ARBA" id="ARBA00022574"/>
    </source>
</evidence>
<protein>
    <submittedName>
        <fullName evidence="3">Uncharacterized protein</fullName>
    </submittedName>
</protein>
<sequence length="150" mass="16493">MTAAGTLFAVWSINGCCLAVISTSQVPSDYIISVTSSTFSDWLDTNWYVTGHRDGAVKVWHVVHCTDIETISNSTSVGTTGGLLLDKSPEYRLLLHKVLTFHKHTVTSLFLTTDLKQLLSGDSGGHLLSWTLPPRKILQIRNTDSLFMIA</sequence>
<keyword evidence="1" id="KW-0853">WD repeat</keyword>
<organism evidence="3 4">
    <name type="scientific">Gossypium stocksii</name>
    <dbReference type="NCBI Taxonomy" id="47602"/>
    <lineage>
        <taxon>Eukaryota</taxon>
        <taxon>Viridiplantae</taxon>
        <taxon>Streptophyta</taxon>
        <taxon>Embryophyta</taxon>
        <taxon>Tracheophyta</taxon>
        <taxon>Spermatophyta</taxon>
        <taxon>Magnoliopsida</taxon>
        <taxon>eudicotyledons</taxon>
        <taxon>Gunneridae</taxon>
        <taxon>Pentapetalae</taxon>
        <taxon>rosids</taxon>
        <taxon>malvids</taxon>
        <taxon>Malvales</taxon>
        <taxon>Malvaceae</taxon>
        <taxon>Malvoideae</taxon>
        <taxon>Gossypium</taxon>
    </lineage>
</organism>